<sequence>MIKKNKSKGMLQSLKDIVSTSARVWIEYDSMISIEDCSICAKHQSFSFGSRKNVATLSCPDVNPHETAQDETTNSEHESYETHRAEDSNTIVEIPGMDSLYVTDAQISYITTTPWGQLTSTTSRVSEMITNQNTPSSSFFETDSDSLVPLHSSTPQTMVDSTTSPMDKHYSNFLQETLNKRPNEPFTPIEEKLHTRFVKRKLYQNPQETITCKTGGQPIVLKKIVVPRKESKSAKTPTKKKRAKLVQKMREQIAGPSKTSSDVQRVSELKLLPITDRREISGKAGVKEKTRMSIESAIAMKETVDLTWSQLRTQRKFLKEFGLNLPNEARKRRRGKQLIAKYINVESKEFNVEGELKSKPYATIRDTQNYLLNLLDTYQQNNKLTWHSGTIPEDEIWVKIGADHGKGSFEVCMAVGNLNKPNAKTNTHLIGIANVKDTHENLKIFMTDVNTKITQLRNTESNGTRIVVFLHGDYDFLCKVFGLSGPQGTYPCLWCLTTKKELQESTEKEPRTLAFLKSAFEKFKIESGEGKRKAAQYHNCIHEPLIDIELHKVSPPYLHILLGVVLKHHRMLEQAADRIDKQIYEDKNPDRADNSRLLSNLGNNWQKWMQKTKRNCLPRGMRCIWRSRVIFSNLDGPT</sequence>
<evidence type="ECO:0000256" key="1">
    <source>
        <dbReference type="SAM" id="MobiDB-lite"/>
    </source>
</evidence>
<dbReference type="PANTHER" id="PTHR31424">
    <property type="entry name" value="PROTEIN CBG23806"/>
    <property type="match status" value="1"/>
</dbReference>
<organism evidence="2 3">
    <name type="scientific">Plakobranchus ocellatus</name>
    <dbReference type="NCBI Taxonomy" id="259542"/>
    <lineage>
        <taxon>Eukaryota</taxon>
        <taxon>Metazoa</taxon>
        <taxon>Spiralia</taxon>
        <taxon>Lophotrochozoa</taxon>
        <taxon>Mollusca</taxon>
        <taxon>Gastropoda</taxon>
        <taxon>Heterobranchia</taxon>
        <taxon>Euthyneura</taxon>
        <taxon>Panpulmonata</taxon>
        <taxon>Sacoglossa</taxon>
        <taxon>Placobranchoidea</taxon>
        <taxon>Plakobranchidae</taxon>
        <taxon>Plakobranchus</taxon>
    </lineage>
</organism>
<gene>
    <name evidence="2" type="ORF">PoB_000908700</name>
</gene>
<dbReference type="InterPro" id="IPR009689">
    <property type="entry name" value="DUF1280"/>
</dbReference>
<proteinExistence type="predicted"/>
<evidence type="ECO:0000313" key="3">
    <source>
        <dbReference type="Proteomes" id="UP000735302"/>
    </source>
</evidence>
<evidence type="ECO:0000313" key="2">
    <source>
        <dbReference type="EMBL" id="GFN82581.1"/>
    </source>
</evidence>
<reference evidence="2 3" key="1">
    <citation type="journal article" date="2021" name="Elife">
        <title>Chloroplast acquisition without the gene transfer in kleptoplastic sea slugs, Plakobranchus ocellatus.</title>
        <authorList>
            <person name="Maeda T."/>
            <person name="Takahashi S."/>
            <person name="Yoshida T."/>
            <person name="Shimamura S."/>
            <person name="Takaki Y."/>
            <person name="Nagai Y."/>
            <person name="Toyoda A."/>
            <person name="Suzuki Y."/>
            <person name="Arimoto A."/>
            <person name="Ishii H."/>
            <person name="Satoh N."/>
            <person name="Nishiyama T."/>
            <person name="Hasebe M."/>
            <person name="Maruyama T."/>
            <person name="Minagawa J."/>
            <person name="Obokata J."/>
            <person name="Shigenobu S."/>
        </authorList>
    </citation>
    <scope>NUCLEOTIDE SEQUENCE [LARGE SCALE GENOMIC DNA]</scope>
</reference>
<protein>
    <submittedName>
        <fullName evidence="2">Amine oxidase</fullName>
    </submittedName>
</protein>
<feature type="compositionally biased region" description="Basic and acidic residues" evidence="1">
    <location>
        <begin position="63"/>
        <end position="85"/>
    </location>
</feature>
<dbReference type="AlphaFoldDB" id="A0AAV3YK51"/>
<keyword evidence="3" id="KW-1185">Reference proteome</keyword>
<dbReference type="EMBL" id="BLXT01001014">
    <property type="protein sequence ID" value="GFN82581.1"/>
    <property type="molecule type" value="Genomic_DNA"/>
</dbReference>
<accession>A0AAV3YK51</accession>
<name>A0AAV3YK51_9GAST</name>
<dbReference type="Proteomes" id="UP000735302">
    <property type="component" value="Unassembled WGS sequence"/>
</dbReference>
<feature type="region of interest" description="Disordered" evidence="1">
    <location>
        <begin position="59"/>
        <end position="85"/>
    </location>
</feature>
<dbReference type="Pfam" id="PF06918">
    <property type="entry name" value="DUF1280"/>
    <property type="match status" value="1"/>
</dbReference>
<comment type="caution">
    <text evidence="2">The sequence shown here is derived from an EMBL/GenBank/DDBJ whole genome shotgun (WGS) entry which is preliminary data.</text>
</comment>